<dbReference type="Gene3D" id="2.40.50.100">
    <property type="match status" value="1"/>
</dbReference>
<protein>
    <submittedName>
        <fullName evidence="5">Uncharacterized protein</fullName>
    </submittedName>
</protein>
<dbReference type="InterPro" id="IPR058792">
    <property type="entry name" value="Beta-barrel_RND_2"/>
</dbReference>
<comment type="similarity">
    <text evidence="1">Belongs to the membrane fusion protein (MFP) (TC 8.A.1) family.</text>
</comment>
<accession>A0A1J0WIF2</accession>
<gene>
    <name evidence="5" type="ORF">BOO69_11285</name>
</gene>
<feature type="domain" description="CusB-like beta-barrel" evidence="3">
    <location>
        <begin position="206"/>
        <end position="276"/>
    </location>
</feature>
<sequence length="361" mass="38292">MAKIVKIVLGLCLVAAFAAGGVWGTRLLLAEDGNEDSGQPGSQLTRVGVATPQERTIDRDISGVGTLRAVRAVELMPVASGRVTEVAIVSGASVTEGEVLLRLDDRAAQAAVMEAEATLGQTRSDFQRFEELGESNAAAEARVEEARAAYLRAEAALASARATLEDRTLRAPFSGMLGLVDVEPGSFLGPDSVITTLYDLSAVEVRLSLPERYFDQVQAGQAVTLRTPAYPDDTFEGTVAVRAPEIDLSARSFDVRARLDNPDGRLVGGMFANARLVLDTYEALAIPDDAIISEGMTTFVYTIAEDTAKRTEVVAGGSVDGLTEVREGLSADDRVVVAGWDNLTDGAQVEIDEQTSQEALN</sequence>
<evidence type="ECO:0000259" key="3">
    <source>
        <dbReference type="Pfam" id="PF25954"/>
    </source>
</evidence>
<proteinExistence type="inferred from homology"/>
<feature type="domain" description="YknX-like C-terminal permuted SH3-like" evidence="4">
    <location>
        <begin position="283"/>
        <end position="351"/>
    </location>
</feature>
<dbReference type="SUPFAM" id="SSF111369">
    <property type="entry name" value="HlyD-like secretion proteins"/>
    <property type="match status" value="1"/>
</dbReference>
<evidence type="ECO:0000313" key="5">
    <source>
        <dbReference type="EMBL" id="APE43926.1"/>
    </source>
</evidence>
<dbReference type="GO" id="GO:1990281">
    <property type="term" value="C:efflux pump complex"/>
    <property type="evidence" value="ECO:0007669"/>
    <property type="project" value="TreeGrafter"/>
</dbReference>
<dbReference type="AlphaFoldDB" id="A0A1J0WIF2"/>
<evidence type="ECO:0000259" key="4">
    <source>
        <dbReference type="Pfam" id="PF25989"/>
    </source>
</evidence>
<dbReference type="KEGG" id="suam:BOO69_11285"/>
<dbReference type="Gene3D" id="1.10.287.470">
    <property type="entry name" value="Helix hairpin bin"/>
    <property type="match status" value="1"/>
</dbReference>
<dbReference type="PANTHER" id="PTHR30469">
    <property type="entry name" value="MULTIDRUG RESISTANCE PROTEIN MDTA"/>
    <property type="match status" value="1"/>
</dbReference>
<dbReference type="InterPro" id="IPR058637">
    <property type="entry name" value="YknX-like_C"/>
</dbReference>
<dbReference type="FunFam" id="2.40.30.170:FF:000010">
    <property type="entry name" value="Efflux RND transporter periplasmic adaptor subunit"/>
    <property type="match status" value="1"/>
</dbReference>
<keyword evidence="2" id="KW-0175">Coiled coil</keyword>
<dbReference type="GO" id="GO:0015562">
    <property type="term" value="F:efflux transmembrane transporter activity"/>
    <property type="evidence" value="ECO:0007669"/>
    <property type="project" value="TreeGrafter"/>
</dbReference>
<dbReference type="Pfam" id="PF25989">
    <property type="entry name" value="YknX_C"/>
    <property type="match status" value="1"/>
</dbReference>
<dbReference type="Gene3D" id="2.40.420.20">
    <property type="match status" value="1"/>
</dbReference>
<dbReference type="EMBL" id="CP018076">
    <property type="protein sequence ID" value="APE43926.1"/>
    <property type="molecule type" value="Genomic_DNA"/>
</dbReference>
<keyword evidence="6" id="KW-1185">Reference proteome</keyword>
<dbReference type="Pfam" id="PF25954">
    <property type="entry name" value="Beta-barrel_RND_2"/>
    <property type="match status" value="1"/>
</dbReference>
<dbReference type="Proteomes" id="UP000181897">
    <property type="component" value="Chromosome"/>
</dbReference>
<reference evidence="5 6" key="1">
    <citation type="submission" date="2016-11" db="EMBL/GenBank/DDBJ databases">
        <title>Complete genome sequence of Sulfitobacter sp. AM1-D1, a toxic bacteria associated with marine dinoflagellate Alexandrium minutum in East China Sea.</title>
        <authorList>
            <person name="Yang Q."/>
            <person name="Zhang X."/>
            <person name="Tian X."/>
        </authorList>
    </citation>
    <scope>NUCLEOTIDE SEQUENCE [LARGE SCALE GENOMIC DNA]</scope>
    <source>
        <strain evidence="5 6">AM1-D1</strain>
    </source>
</reference>
<dbReference type="PANTHER" id="PTHR30469:SF11">
    <property type="entry name" value="BLL4320 PROTEIN"/>
    <property type="match status" value="1"/>
</dbReference>
<name>A0A1J0WIF2_9RHOB</name>
<dbReference type="RefSeq" id="WP_071972264.1">
    <property type="nucleotide sequence ID" value="NZ_CP018076.1"/>
</dbReference>
<feature type="coiled-coil region" evidence="2">
    <location>
        <begin position="129"/>
        <end position="163"/>
    </location>
</feature>
<dbReference type="Gene3D" id="2.40.30.170">
    <property type="match status" value="1"/>
</dbReference>
<dbReference type="STRING" id="1917485.BOO69_11285"/>
<dbReference type="InterPro" id="IPR006143">
    <property type="entry name" value="RND_pump_MFP"/>
</dbReference>
<evidence type="ECO:0000256" key="1">
    <source>
        <dbReference type="ARBA" id="ARBA00009477"/>
    </source>
</evidence>
<evidence type="ECO:0000313" key="6">
    <source>
        <dbReference type="Proteomes" id="UP000181897"/>
    </source>
</evidence>
<evidence type="ECO:0000256" key="2">
    <source>
        <dbReference type="SAM" id="Coils"/>
    </source>
</evidence>
<dbReference type="NCBIfam" id="TIGR01730">
    <property type="entry name" value="RND_mfp"/>
    <property type="match status" value="1"/>
</dbReference>
<organism evidence="5 6">
    <name type="scientific">Sulfitobacter alexandrii</name>
    <dbReference type="NCBI Taxonomy" id="1917485"/>
    <lineage>
        <taxon>Bacteria</taxon>
        <taxon>Pseudomonadati</taxon>
        <taxon>Pseudomonadota</taxon>
        <taxon>Alphaproteobacteria</taxon>
        <taxon>Rhodobacterales</taxon>
        <taxon>Roseobacteraceae</taxon>
        <taxon>Sulfitobacter</taxon>
    </lineage>
</organism>